<protein>
    <submittedName>
        <fullName evidence="2">Uncharacterized protein</fullName>
    </submittedName>
</protein>
<comment type="caution">
    <text evidence="2">The sequence shown here is derived from an EMBL/GenBank/DDBJ whole genome shotgun (WGS) entry which is preliminary data.</text>
</comment>
<accession>A0A9X3WRH7</accession>
<dbReference type="AlphaFoldDB" id="A0A9X3WRH7"/>
<keyword evidence="1" id="KW-1133">Transmembrane helix</keyword>
<proteinExistence type="predicted"/>
<evidence type="ECO:0000313" key="2">
    <source>
        <dbReference type="EMBL" id="MDC3422014.1"/>
    </source>
</evidence>
<keyword evidence="1" id="KW-0472">Membrane</keyword>
<organism evidence="2 3">
    <name type="scientific">Aquibacillus koreensis</name>
    <dbReference type="NCBI Taxonomy" id="279446"/>
    <lineage>
        <taxon>Bacteria</taxon>
        <taxon>Bacillati</taxon>
        <taxon>Bacillota</taxon>
        <taxon>Bacilli</taxon>
        <taxon>Bacillales</taxon>
        <taxon>Bacillaceae</taxon>
        <taxon>Aquibacillus</taxon>
    </lineage>
</organism>
<feature type="transmembrane region" description="Helical" evidence="1">
    <location>
        <begin position="45"/>
        <end position="65"/>
    </location>
</feature>
<keyword evidence="3" id="KW-1185">Reference proteome</keyword>
<dbReference type="EMBL" id="JAMQJZ010000015">
    <property type="protein sequence ID" value="MDC3422014.1"/>
    <property type="molecule type" value="Genomic_DNA"/>
</dbReference>
<dbReference type="RefSeq" id="WP_259870309.1">
    <property type="nucleotide sequence ID" value="NZ_JAMQJZ010000015.1"/>
</dbReference>
<name>A0A9X3WRH7_9BACI</name>
<keyword evidence="1" id="KW-0812">Transmembrane</keyword>
<dbReference type="Proteomes" id="UP001145072">
    <property type="component" value="Unassembled WGS sequence"/>
</dbReference>
<sequence>MSNKDLSNLKRKLDHNTFKDNPFDSDLKRKYMNSIKHNKNKNHSILYIAAHIVSAAIIVLLIISLQGDYFNRFFSNESDVQFNEQYWQEARGKGAETFPEKEEAIQHFIKSNPRSDIEYVQTKDGDDVLIVRNDNHQYSAYGLYYDDNLFSIVKLTPTISLHNTISGYSGFTTPSGSDYTYWVVKQGQFKNLDEDIMNTYLFHPIFMEEEDITLIEGDVSEQEKTGIVPTMIASTETLSLSENDITSPKDAIDTALLARINRDYEKYINVIIDDRFETKEEAIETHKKYSATIINYEIINEEKVDDNMYKYTVVLESSAGSMSQYPLFSVKHKGSWVLRIFEKPLDEYDEFRESMIFESTPKDAITKALNSLIDRKIEDFVKRSIDEIVNSQEKRIEILSDFVTEGDRIVDYEILNEEKIRDDYYMYTVWQEYLSGGSYEASLYVTKINDRWIYIIPKR</sequence>
<gene>
    <name evidence="2" type="ORF">NC661_16710</name>
</gene>
<reference evidence="2" key="1">
    <citation type="submission" date="2022-06" db="EMBL/GenBank/DDBJ databases">
        <title>Aquibacillus sp. a new bacterium isolated from soil saline samples.</title>
        <authorList>
            <person name="Galisteo C."/>
            <person name="De La Haba R."/>
            <person name="Sanchez-Porro C."/>
            <person name="Ventosa A."/>
        </authorList>
    </citation>
    <scope>NUCLEOTIDE SEQUENCE</scope>
    <source>
        <strain evidence="2">JCM 12387</strain>
    </source>
</reference>
<evidence type="ECO:0000313" key="3">
    <source>
        <dbReference type="Proteomes" id="UP001145072"/>
    </source>
</evidence>
<evidence type="ECO:0000256" key="1">
    <source>
        <dbReference type="SAM" id="Phobius"/>
    </source>
</evidence>